<dbReference type="AlphaFoldDB" id="A0A023FDM2"/>
<dbReference type="EMBL" id="GBBK01004511">
    <property type="protein sequence ID" value="JAC19971.1"/>
    <property type="molecule type" value="mRNA"/>
</dbReference>
<dbReference type="InterPro" id="IPR019192">
    <property type="entry name" value="Ribosomal_mL40"/>
</dbReference>
<sequence length="201" mass="23121">MQLVSLAARLSGLRLSAASQRILPSSALAFRDLHTTAQLSAEPLKKKKRIDPAIVRMREERRKRRIEKGIRMLKKHAKKYKPIEEMEVAPKLLKELGLRHRAPPVLEHETCQLREAMQRAWSVYCMRKHMNEAVMLERVVASQQKALEMLKDASEELYNAAIQPDDGMLPAQFKAIVSTPPIENYEAPDGKYIDTTKKWRP</sequence>
<dbReference type="FunFam" id="6.10.250.3440:FF:000001">
    <property type="entry name" value="Mitochondrial ribosomal protein L40"/>
    <property type="match status" value="1"/>
</dbReference>
<keyword evidence="6" id="KW-0687">Ribonucleoprotein</keyword>
<dbReference type="InterPro" id="IPR039145">
    <property type="entry name" value="Ribosomal_mL40_metazoa/plant"/>
</dbReference>
<keyword evidence="3" id="KW-0809">Transit peptide</keyword>
<dbReference type="PANTHER" id="PTHR13359">
    <property type="entry name" value="39S RIBOSOMAL PROTEIN L40, MITOCHONDRIAL"/>
    <property type="match status" value="1"/>
</dbReference>
<dbReference type="Gene3D" id="6.10.250.3440">
    <property type="match status" value="1"/>
</dbReference>
<proteinExistence type="evidence at transcript level"/>
<dbReference type="GO" id="GO:0005762">
    <property type="term" value="C:mitochondrial large ribosomal subunit"/>
    <property type="evidence" value="ECO:0007669"/>
    <property type="project" value="InterPro"/>
</dbReference>
<comment type="similarity">
    <text evidence="2">Belongs to the mitochondrion-specific ribosomal protein mL40 family.</text>
</comment>
<evidence type="ECO:0000256" key="4">
    <source>
        <dbReference type="ARBA" id="ARBA00022980"/>
    </source>
</evidence>
<comment type="subcellular location">
    <subcellularLocation>
        <location evidence="1">Mitochondrion</location>
    </subcellularLocation>
</comment>
<protein>
    <recommendedName>
        <fullName evidence="7">Large ribosomal subunit protein mL40</fullName>
    </recommendedName>
    <alternativeName>
        <fullName evidence="8">39S ribosomal protein L40, mitochondrial</fullName>
    </alternativeName>
</protein>
<evidence type="ECO:0000256" key="3">
    <source>
        <dbReference type="ARBA" id="ARBA00022946"/>
    </source>
</evidence>
<keyword evidence="4 9" id="KW-0689">Ribosomal protein</keyword>
<keyword evidence="5" id="KW-0496">Mitochondrion</keyword>
<evidence type="ECO:0000256" key="1">
    <source>
        <dbReference type="ARBA" id="ARBA00004173"/>
    </source>
</evidence>
<evidence type="ECO:0000256" key="2">
    <source>
        <dbReference type="ARBA" id="ARBA00009360"/>
    </source>
</evidence>
<evidence type="ECO:0000256" key="7">
    <source>
        <dbReference type="ARBA" id="ARBA00035192"/>
    </source>
</evidence>
<dbReference type="PANTHER" id="PTHR13359:SF2">
    <property type="entry name" value="LARGE RIBOSOMAL SUBUNIT PROTEIN ML40"/>
    <property type="match status" value="1"/>
</dbReference>
<organism evidence="9">
    <name type="scientific">Amblyomma cajennense</name>
    <name type="common">Cayenne tick</name>
    <name type="synonym">Acarus cajennensis</name>
    <dbReference type="NCBI Taxonomy" id="34607"/>
    <lineage>
        <taxon>Eukaryota</taxon>
        <taxon>Metazoa</taxon>
        <taxon>Ecdysozoa</taxon>
        <taxon>Arthropoda</taxon>
        <taxon>Chelicerata</taxon>
        <taxon>Arachnida</taxon>
        <taxon>Acari</taxon>
        <taxon>Parasitiformes</taxon>
        <taxon>Ixodida</taxon>
        <taxon>Ixodoidea</taxon>
        <taxon>Ixodidae</taxon>
        <taxon>Amblyomminae</taxon>
        <taxon>Amblyomma</taxon>
    </lineage>
</organism>
<accession>A0A023FDM2</accession>
<evidence type="ECO:0000313" key="9">
    <source>
        <dbReference type="EMBL" id="JAC19971.1"/>
    </source>
</evidence>
<reference evidence="9" key="1">
    <citation type="submission" date="2014-03" db="EMBL/GenBank/DDBJ databases">
        <title>The sialotranscriptome of Amblyomma triste, Amblyomma parvum and Amblyomma cajennense ticks, uncovered by 454-based RNA-seq.</title>
        <authorList>
            <person name="Garcia G.R."/>
            <person name="Gardinassi L.G."/>
            <person name="Ribeiro J.M."/>
            <person name="Anatriello E."/>
            <person name="Ferreira B.R."/>
            <person name="Moreira H.N."/>
            <person name="Mafra C."/>
            <person name="Olegario M.M."/>
            <person name="Szabo P.J."/>
            <person name="Miranda-Santos I.K."/>
            <person name="Maruyama S.R."/>
        </authorList>
    </citation>
    <scope>NUCLEOTIDE SEQUENCE</scope>
    <source>
        <strain evidence="9">Uberlandia</strain>
        <tissue evidence="9">Salivary glands</tissue>
    </source>
</reference>
<dbReference type="Pfam" id="PF09812">
    <property type="entry name" value="MRP-L28"/>
    <property type="match status" value="1"/>
</dbReference>
<name>A0A023FDM2_AMBCJ</name>
<evidence type="ECO:0000256" key="5">
    <source>
        <dbReference type="ARBA" id="ARBA00023128"/>
    </source>
</evidence>
<evidence type="ECO:0000256" key="6">
    <source>
        <dbReference type="ARBA" id="ARBA00023274"/>
    </source>
</evidence>
<evidence type="ECO:0000256" key="8">
    <source>
        <dbReference type="ARBA" id="ARBA00083752"/>
    </source>
</evidence>